<organism evidence="1 2">
    <name type="scientific">Aristaeella hokkaidonensis</name>
    <dbReference type="NCBI Taxonomy" id="3046382"/>
    <lineage>
        <taxon>Bacteria</taxon>
        <taxon>Bacillati</taxon>
        <taxon>Bacillota</taxon>
        <taxon>Clostridia</taxon>
        <taxon>Eubacteriales</taxon>
        <taxon>Aristaeellaceae</taxon>
        <taxon>Aristaeella</taxon>
    </lineage>
</organism>
<keyword evidence="2" id="KW-1185">Reference proteome</keyword>
<proteinExistence type="predicted"/>
<sequence length="360" mass="41868">MDFNSLKMNVVITVLVLFLVFLLPWADRRICRSLRLNLEGGLSDNPNADRLLRLRQRLLTLGLFLYFLLFAWLVFFSRASTAYYTVHIAPLEDLKNAFSTPTGFSGWFHTLFTEGISSAFSQISIVRPEDISQFYLNVMIFLPVGYLLPYVFRWFRARVRIRPVAFCLLLSFMVENLQLISRRGMYDFDDIISNTIGGLIGQLLYIAVGYVVTHPGWRRELRAYRSWKRHARRSTLFPYTKKTHMFRTTLRGSDEEAIRSFFVERLGFRLRQQIDRRESGDVVYLFEMGKTQIQVICSPDEPVPETQYLTLFATRLAAVRSRLEANGIQPGDYRRDPATGRRLLRFTGPDNLQIEIIGAE</sequence>
<gene>
    <name evidence="1" type="ORF">JYE49_01075</name>
</gene>
<evidence type="ECO:0000313" key="2">
    <source>
        <dbReference type="Proteomes" id="UP000682782"/>
    </source>
</evidence>
<accession>A0AC61N1T1</accession>
<reference evidence="1" key="1">
    <citation type="submission" date="2021-01" db="EMBL/GenBank/DDBJ databases">
        <title>Complete genome sequence of Clostridiales bacterium R-7.</title>
        <authorList>
            <person name="Mahoney-Kurpe S.C."/>
            <person name="Palevich N."/>
            <person name="Koike S."/>
            <person name="Moon C.D."/>
            <person name="Attwood G.T."/>
        </authorList>
    </citation>
    <scope>NUCLEOTIDE SEQUENCE</scope>
    <source>
        <strain evidence="1">R-7</strain>
    </source>
</reference>
<name>A0AC61N1T1_9FIRM</name>
<protein>
    <submittedName>
        <fullName evidence="1">VanZ family protein</fullName>
    </submittedName>
</protein>
<dbReference type="EMBL" id="CP068393">
    <property type="protein sequence ID" value="QUC67334.1"/>
    <property type="molecule type" value="Genomic_DNA"/>
</dbReference>
<evidence type="ECO:0000313" key="1">
    <source>
        <dbReference type="EMBL" id="QUC67334.1"/>
    </source>
</evidence>
<dbReference type="Proteomes" id="UP000682782">
    <property type="component" value="Chromosome"/>
</dbReference>